<evidence type="ECO:0000256" key="2">
    <source>
        <dbReference type="SAM" id="SignalP"/>
    </source>
</evidence>
<dbReference type="AlphaFoldDB" id="A0A851GQ22"/>
<dbReference type="RefSeq" id="WP_178934039.1">
    <property type="nucleotide sequence ID" value="NZ_JACBAZ010000008.1"/>
</dbReference>
<accession>A0A851GQ22</accession>
<proteinExistence type="predicted"/>
<organism evidence="3 4">
    <name type="scientific">Oceaniferula marina</name>
    <dbReference type="NCBI Taxonomy" id="2748318"/>
    <lineage>
        <taxon>Bacteria</taxon>
        <taxon>Pseudomonadati</taxon>
        <taxon>Verrucomicrobiota</taxon>
        <taxon>Verrucomicrobiia</taxon>
        <taxon>Verrucomicrobiales</taxon>
        <taxon>Verrucomicrobiaceae</taxon>
        <taxon>Oceaniferula</taxon>
    </lineage>
</organism>
<keyword evidence="4" id="KW-1185">Reference proteome</keyword>
<keyword evidence="2" id="KW-0732">Signal</keyword>
<feature type="chain" id="PRO_5032975800" evidence="2">
    <location>
        <begin position="29"/>
        <end position="276"/>
    </location>
</feature>
<evidence type="ECO:0000313" key="4">
    <source>
        <dbReference type="Proteomes" id="UP000557872"/>
    </source>
</evidence>
<feature type="compositionally biased region" description="Low complexity" evidence="1">
    <location>
        <begin position="41"/>
        <end position="55"/>
    </location>
</feature>
<dbReference type="EMBL" id="JACBAZ010000008">
    <property type="protein sequence ID" value="NWK57215.1"/>
    <property type="molecule type" value="Genomic_DNA"/>
</dbReference>
<evidence type="ECO:0000313" key="3">
    <source>
        <dbReference type="EMBL" id="NWK57215.1"/>
    </source>
</evidence>
<protein>
    <submittedName>
        <fullName evidence="3">Uncharacterized protein</fullName>
    </submittedName>
</protein>
<gene>
    <name evidence="3" type="ORF">HW115_16450</name>
</gene>
<name>A0A851GQ22_9BACT</name>
<feature type="signal peptide" evidence="2">
    <location>
        <begin position="1"/>
        <end position="28"/>
    </location>
</feature>
<reference evidence="3 4" key="1">
    <citation type="submission" date="2020-07" db="EMBL/GenBank/DDBJ databases">
        <title>Roseicoccus Jingziensis gen. nov., sp. nov., isolated from coastal seawater.</title>
        <authorList>
            <person name="Feng X."/>
        </authorList>
    </citation>
    <scope>NUCLEOTIDE SEQUENCE [LARGE SCALE GENOMIC DNA]</scope>
    <source>
        <strain evidence="3 4">N1E253</strain>
    </source>
</reference>
<sequence>MKNKALFPIISSGLSLLGIVLMHSCATAPYPAVVSPPDSQSAPAAGSANYAASEAPRSRPGLGTGWGDELESEIGYTSFNRTSSKPAGVAAIYYNDKEGVNAMVDSWKYSGKGMQKAAGGLVEWGVKGSWGSLKNYHTRYSDNPRRYVVGRKNSNYSLVVKNLSHSRLEIVLSVDGLDVMDGKAAAYRKRGYIVQPGKTLVVDGFRTSESAVAAFKFSSVDASYSNQRHGTTRNVGVIGMAVFTEKGIDPWKWSRAAVKQRHGASPFAEAPYSRAQ</sequence>
<dbReference type="Proteomes" id="UP000557872">
    <property type="component" value="Unassembled WGS sequence"/>
</dbReference>
<feature type="region of interest" description="Disordered" evidence="1">
    <location>
        <begin position="36"/>
        <end position="64"/>
    </location>
</feature>
<comment type="caution">
    <text evidence="3">The sequence shown here is derived from an EMBL/GenBank/DDBJ whole genome shotgun (WGS) entry which is preliminary data.</text>
</comment>
<evidence type="ECO:0000256" key="1">
    <source>
        <dbReference type="SAM" id="MobiDB-lite"/>
    </source>
</evidence>